<comment type="caution">
    <text evidence="1">The sequence shown here is derived from an EMBL/GenBank/DDBJ whole genome shotgun (WGS) entry which is preliminary data.</text>
</comment>
<evidence type="ECO:0000313" key="2">
    <source>
        <dbReference type="Proteomes" id="UP000620046"/>
    </source>
</evidence>
<evidence type="ECO:0000313" key="1">
    <source>
        <dbReference type="EMBL" id="GGA25525.1"/>
    </source>
</evidence>
<proteinExistence type="predicted"/>
<keyword evidence="2" id="KW-1185">Reference proteome</keyword>
<dbReference type="InterPro" id="IPR027417">
    <property type="entry name" value="P-loop_NTPase"/>
</dbReference>
<organism evidence="1 2">
    <name type="scientific">Dyella nitratireducens</name>
    <dbReference type="NCBI Taxonomy" id="1849580"/>
    <lineage>
        <taxon>Bacteria</taxon>
        <taxon>Pseudomonadati</taxon>
        <taxon>Pseudomonadota</taxon>
        <taxon>Gammaproteobacteria</taxon>
        <taxon>Lysobacterales</taxon>
        <taxon>Rhodanobacteraceae</taxon>
        <taxon>Dyella</taxon>
    </lineage>
</organism>
<dbReference type="Gene3D" id="3.40.50.300">
    <property type="entry name" value="P-loop containing nucleotide triphosphate hydrolases"/>
    <property type="match status" value="1"/>
</dbReference>
<protein>
    <submittedName>
        <fullName evidence="1">Uncharacterized protein</fullName>
    </submittedName>
</protein>
<sequence>MLRAYSVYNFTRADSSQPYSDVAQDLSFPDYIAWALRKKTGSIVIRDYQVVHLSDASWRGNHILDARAERSDLEQACQLLTDWGVVGVVEQFDLSAQVFQSIYGPQLPDLVFQPRWENATIRAPFSPEEQLVQLRHTLGETLYADFMEANKFDLALHVHAQSVLADAAQRTGLMPEAGGNVICFQVGS</sequence>
<gene>
    <name evidence="1" type="ORF">GCM10010981_12630</name>
</gene>
<dbReference type="EMBL" id="BMJA01000001">
    <property type="protein sequence ID" value="GGA25525.1"/>
    <property type="molecule type" value="Genomic_DNA"/>
</dbReference>
<reference evidence="2" key="1">
    <citation type="journal article" date="2019" name="Int. J. Syst. Evol. Microbiol.">
        <title>The Global Catalogue of Microorganisms (GCM) 10K type strain sequencing project: providing services to taxonomists for standard genome sequencing and annotation.</title>
        <authorList>
            <consortium name="The Broad Institute Genomics Platform"/>
            <consortium name="The Broad Institute Genome Sequencing Center for Infectious Disease"/>
            <person name="Wu L."/>
            <person name="Ma J."/>
        </authorList>
    </citation>
    <scope>NUCLEOTIDE SEQUENCE [LARGE SCALE GENOMIC DNA]</scope>
    <source>
        <strain evidence="2">CGMCC 1.15439</strain>
    </source>
</reference>
<accession>A0ABQ1FR29</accession>
<dbReference type="Proteomes" id="UP000620046">
    <property type="component" value="Unassembled WGS sequence"/>
</dbReference>
<name>A0ABQ1FR29_9GAMM</name>